<dbReference type="Gene3D" id="3.10.129.10">
    <property type="entry name" value="Hotdog Thioesterase"/>
    <property type="match status" value="1"/>
</dbReference>
<accession>A0ABT9ZRD5</accession>
<evidence type="ECO:0000256" key="1">
    <source>
        <dbReference type="ARBA" id="ARBA00022491"/>
    </source>
</evidence>
<dbReference type="HAMAP" id="MF_01814">
    <property type="entry name" value="Transcrip_fact_FapR"/>
    <property type="match status" value="1"/>
</dbReference>
<evidence type="ECO:0000256" key="9">
    <source>
        <dbReference type="HAMAP-Rule" id="MF_01814"/>
    </source>
</evidence>
<dbReference type="InterPro" id="IPR036390">
    <property type="entry name" value="WH_DNA-bd_sf"/>
</dbReference>
<comment type="similarity">
    <text evidence="9">Belongs to the FapR family.</text>
</comment>
<dbReference type="InterPro" id="IPR006683">
    <property type="entry name" value="Thioestr_dom"/>
</dbReference>
<keyword evidence="12" id="KW-1185">Reference proteome</keyword>
<evidence type="ECO:0000256" key="4">
    <source>
        <dbReference type="ARBA" id="ARBA00023015"/>
    </source>
</evidence>
<evidence type="ECO:0000256" key="6">
    <source>
        <dbReference type="ARBA" id="ARBA00023125"/>
    </source>
</evidence>
<dbReference type="InterPro" id="IPR036388">
    <property type="entry name" value="WH-like_DNA-bd_sf"/>
</dbReference>
<evidence type="ECO:0000256" key="2">
    <source>
        <dbReference type="ARBA" id="ARBA00022516"/>
    </source>
</evidence>
<dbReference type="CDD" id="cd03440">
    <property type="entry name" value="hot_dog"/>
    <property type="match status" value="1"/>
</dbReference>
<evidence type="ECO:0000256" key="7">
    <source>
        <dbReference type="ARBA" id="ARBA00023160"/>
    </source>
</evidence>
<dbReference type="Proteomes" id="UP001230005">
    <property type="component" value="Unassembled WGS sequence"/>
</dbReference>
<evidence type="ECO:0000256" key="5">
    <source>
        <dbReference type="ARBA" id="ARBA00023098"/>
    </source>
</evidence>
<proteinExistence type="inferred from homology"/>
<keyword evidence="8 9" id="KW-0804">Transcription</keyword>
<dbReference type="SUPFAM" id="SSF54637">
    <property type="entry name" value="Thioesterase/thiol ester dehydrase-isomerase"/>
    <property type="match status" value="1"/>
</dbReference>
<dbReference type="InterPro" id="IPR029069">
    <property type="entry name" value="HotDog_dom_sf"/>
</dbReference>
<dbReference type="NCBIfam" id="NF003359">
    <property type="entry name" value="PRK04424.1"/>
    <property type="match status" value="1"/>
</dbReference>
<keyword evidence="4 9" id="KW-0805">Transcription regulation</keyword>
<gene>
    <name evidence="9" type="primary">fapR</name>
    <name evidence="11" type="ORF">J2S74_001131</name>
</gene>
<keyword evidence="7 9" id="KW-0275">Fatty acid biosynthesis</keyword>
<dbReference type="Gene3D" id="1.10.10.10">
    <property type="entry name" value="Winged helix-like DNA-binding domain superfamily/Winged helix DNA-binding domain"/>
    <property type="match status" value="1"/>
</dbReference>
<dbReference type="Pfam" id="PF03061">
    <property type="entry name" value="4HBT"/>
    <property type="match status" value="1"/>
</dbReference>
<keyword evidence="6 9" id="KW-0238">DNA-binding</keyword>
<feature type="domain" description="Thioesterase" evidence="10">
    <location>
        <begin position="136"/>
        <end position="186"/>
    </location>
</feature>
<reference evidence="11 12" key="1">
    <citation type="submission" date="2023-07" db="EMBL/GenBank/DDBJ databases">
        <title>Genomic Encyclopedia of Type Strains, Phase IV (KMG-IV): sequencing the most valuable type-strain genomes for metagenomic binning, comparative biology and taxonomic classification.</title>
        <authorList>
            <person name="Goeker M."/>
        </authorList>
    </citation>
    <scope>NUCLEOTIDE SEQUENCE [LARGE SCALE GENOMIC DNA]</scope>
    <source>
        <strain evidence="11 12">DSM 9768</strain>
    </source>
</reference>
<keyword evidence="5 9" id="KW-0443">Lipid metabolism</keyword>
<dbReference type="PIRSF" id="PIRSF037733">
    <property type="entry name" value="Transcription_factor_FapR"/>
    <property type="match status" value="1"/>
</dbReference>
<evidence type="ECO:0000259" key="10">
    <source>
        <dbReference type="Pfam" id="PF03061"/>
    </source>
</evidence>
<keyword evidence="3 9" id="KW-0276">Fatty acid metabolism</keyword>
<dbReference type="EMBL" id="JAUSUG010000003">
    <property type="protein sequence ID" value="MDQ0253759.1"/>
    <property type="molecule type" value="Genomic_DNA"/>
</dbReference>
<sequence length="205" mass="23354">MGDFNYILLLVPSHISVDVIIVKISKKQRQPLLKEKIAENPFITDEALAEFFQVSVQTVRLDRLELNIPEVRERIKHVARQQYDTVKALPIEEVIGEIIDLELDKHAISILDIREEHVFSRTGIARGHHIFAQANSLAVAIIDDELALTTNANVSFNRQVKVGERVVAKASVKEIGEMRTTVEVSSFVDQELVFYGEFAMYRQEK</sequence>
<organism evidence="11 12">
    <name type="scientific">Evansella vedderi</name>
    <dbReference type="NCBI Taxonomy" id="38282"/>
    <lineage>
        <taxon>Bacteria</taxon>
        <taxon>Bacillati</taxon>
        <taxon>Bacillota</taxon>
        <taxon>Bacilli</taxon>
        <taxon>Bacillales</taxon>
        <taxon>Bacillaceae</taxon>
        <taxon>Evansella</taxon>
    </lineage>
</organism>
<evidence type="ECO:0000256" key="3">
    <source>
        <dbReference type="ARBA" id="ARBA00022832"/>
    </source>
</evidence>
<keyword evidence="1 9" id="KW-0678">Repressor</keyword>
<comment type="function">
    <text evidence="9">Transcriptional factor involved in regulation of membrane lipid biosynthesis by repressing genes involved in fatty acid and phospholipid metabolism.</text>
</comment>
<comment type="caution">
    <text evidence="11">The sequence shown here is derived from an EMBL/GenBank/DDBJ whole genome shotgun (WGS) entry which is preliminary data.</text>
</comment>
<evidence type="ECO:0000256" key="8">
    <source>
        <dbReference type="ARBA" id="ARBA00023163"/>
    </source>
</evidence>
<evidence type="ECO:0000313" key="12">
    <source>
        <dbReference type="Proteomes" id="UP001230005"/>
    </source>
</evidence>
<keyword evidence="2 9" id="KW-0444">Lipid biosynthesis</keyword>
<evidence type="ECO:0000313" key="11">
    <source>
        <dbReference type="EMBL" id="MDQ0253759.1"/>
    </source>
</evidence>
<protein>
    <recommendedName>
        <fullName evidence="9">Transcription factor FapR</fullName>
    </recommendedName>
    <alternativeName>
        <fullName evidence="9">Fatty acid and phospholipid biosynthesis regulator</fullName>
    </alternativeName>
</protein>
<dbReference type="RefSeq" id="WP_370875970.1">
    <property type="nucleotide sequence ID" value="NZ_JAUSUG010000003.1"/>
</dbReference>
<name>A0ABT9ZRD5_9BACI</name>
<dbReference type="InterPro" id="IPR017275">
    <property type="entry name" value="Transcription_factor_FapR"/>
</dbReference>
<dbReference type="SUPFAM" id="SSF46785">
    <property type="entry name" value="Winged helix' DNA-binding domain"/>
    <property type="match status" value="1"/>
</dbReference>